<dbReference type="EMBL" id="DMNG01000041">
    <property type="protein sequence ID" value="HAN23429.1"/>
    <property type="molecule type" value="Genomic_DNA"/>
</dbReference>
<evidence type="ECO:0000313" key="2">
    <source>
        <dbReference type="Proteomes" id="UP000257479"/>
    </source>
</evidence>
<proteinExistence type="predicted"/>
<name>A0A3C1K9T5_9MICO</name>
<gene>
    <name evidence="1" type="ORF">DCP95_02525</name>
</gene>
<organism evidence="1 2">
    <name type="scientific">Microbacterium ginsengisoli</name>
    <dbReference type="NCBI Taxonomy" id="400772"/>
    <lineage>
        <taxon>Bacteria</taxon>
        <taxon>Bacillati</taxon>
        <taxon>Actinomycetota</taxon>
        <taxon>Actinomycetes</taxon>
        <taxon>Micrococcales</taxon>
        <taxon>Microbacteriaceae</taxon>
        <taxon>Microbacterium</taxon>
    </lineage>
</organism>
<accession>A0A3C1K9T5</accession>
<dbReference type="AlphaFoldDB" id="A0A3C1K9T5"/>
<protein>
    <submittedName>
        <fullName evidence="1">Uncharacterized protein</fullName>
    </submittedName>
</protein>
<dbReference type="Proteomes" id="UP000257479">
    <property type="component" value="Unassembled WGS sequence"/>
</dbReference>
<evidence type="ECO:0000313" key="1">
    <source>
        <dbReference type="EMBL" id="HAN23429.1"/>
    </source>
</evidence>
<comment type="caution">
    <text evidence="1">The sequence shown here is derived from an EMBL/GenBank/DDBJ whole genome shotgun (WGS) entry which is preliminary data.</text>
</comment>
<reference evidence="1 2" key="1">
    <citation type="journal article" date="2018" name="Nat. Biotechnol.">
        <title>A standardized bacterial taxonomy based on genome phylogeny substantially revises the tree of life.</title>
        <authorList>
            <person name="Parks D.H."/>
            <person name="Chuvochina M."/>
            <person name="Waite D.W."/>
            <person name="Rinke C."/>
            <person name="Skarshewski A."/>
            <person name="Chaumeil P.A."/>
            <person name="Hugenholtz P."/>
        </authorList>
    </citation>
    <scope>NUCLEOTIDE SEQUENCE [LARGE SCALE GENOMIC DNA]</scope>
    <source>
        <strain evidence="1">UBA9152</strain>
    </source>
</reference>
<sequence>MVGLNAMRIAMRDRLEKAWDGLSGRYEDPPEWLDRLALQLELWVGDELDDALHIQIGYDLPPAESPPFHKRQVLEVNALNSETLYLRALTKSYFVDVEVQKVVGERKQVTTNIHVVPRDRLRKLAAEEITLRGPKPDAIRLRMSYAGAGEYLIPRDVQGDDEAWRTGGGVDLFRELRGDLWLPVVTDSKADVRI</sequence>